<protein>
    <submittedName>
        <fullName evidence="1">Uncharacterized protein</fullName>
    </submittedName>
</protein>
<accession>A0A8S3PMB3</accession>
<sequence length="200" mass="23034">MDFSNNDITMCSNFLIDDFNPLYNKEWSPTFQNKSQIKNDITSSAGPVILQIPRSNGFKDNDFLLSPMETSPNSDKTCNGDFQNILQDAFISMETETSDHKLPTTQHQYQKDINELNRCFNSKKTTGSNAIDDLTKDLIFIDPPVLSTEEFSYFIVVQQSTVSNCDHVFEDKRRSRKCLFQPQTSCKDKESDFFECFRPV</sequence>
<proteinExistence type="predicted"/>
<keyword evidence="2" id="KW-1185">Reference proteome</keyword>
<dbReference type="EMBL" id="CAJPWZ010000036">
    <property type="protein sequence ID" value="CAG2184801.1"/>
    <property type="molecule type" value="Genomic_DNA"/>
</dbReference>
<name>A0A8S3PMB3_MYTED</name>
<dbReference type="AlphaFoldDB" id="A0A8S3PMB3"/>
<evidence type="ECO:0000313" key="2">
    <source>
        <dbReference type="Proteomes" id="UP000683360"/>
    </source>
</evidence>
<comment type="caution">
    <text evidence="1">The sequence shown here is derived from an EMBL/GenBank/DDBJ whole genome shotgun (WGS) entry which is preliminary data.</text>
</comment>
<organism evidence="1 2">
    <name type="scientific">Mytilus edulis</name>
    <name type="common">Blue mussel</name>
    <dbReference type="NCBI Taxonomy" id="6550"/>
    <lineage>
        <taxon>Eukaryota</taxon>
        <taxon>Metazoa</taxon>
        <taxon>Spiralia</taxon>
        <taxon>Lophotrochozoa</taxon>
        <taxon>Mollusca</taxon>
        <taxon>Bivalvia</taxon>
        <taxon>Autobranchia</taxon>
        <taxon>Pteriomorphia</taxon>
        <taxon>Mytilida</taxon>
        <taxon>Mytiloidea</taxon>
        <taxon>Mytilidae</taxon>
        <taxon>Mytilinae</taxon>
        <taxon>Mytilus</taxon>
    </lineage>
</organism>
<gene>
    <name evidence="1" type="ORF">MEDL_445</name>
</gene>
<dbReference type="Proteomes" id="UP000683360">
    <property type="component" value="Unassembled WGS sequence"/>
</dbReference>
<evidence type="ECO:0000313" key="1">
    <source>
        <dbReference type="EMBL" id="CAG2184801.1"/>
    </source>
</evidence>
<reference evidence="1" key="1">
    <citation type="submission" date="2021-03" db="EMBL/GenBank/DDBJ databases">
        <authorList>
            <person name="Bekaert M."/>
        </authorList>
    </citation>
    <scope>NUCLEOTIDE SEQUENCE</scope>
</reference>